<dbReference type="PROSITE" id="PS51192">
    <property type="entry name" value="HELICASE_ATP_BIND_1"/>
    <property type="match status" value="1"/>
</dbReference>
<dbReference type="RefSeq" id="XP_007672874.1">
    <property type="nucleotide sequence ID" value="XM_007674684.1"/>
</dbReference>
<dbReference type="GO" id="GO:0003723">
    <property type="term" value="F:RNA binding"/>
    <property type="evidence" value="ECO:0007669"/>
    <property type="project" value="UniProtKB-KW"/>
</dbReference>
<dbReference type="EMBL" id="KB445551">
    <property type="protein sequence ID" value="EMC99448.1"/>
    <property type="molecule type" value="Genomic_DNA"/>
</dbReference>
<keyword evidence="5 12" id="KW-0378">Hydrolase</keyword>
<dbReference type="GO" id="GO:0005634">
    <property type="term" value="C:nucleus"/>
    <property type="evidence" value="ECO:0007669"/>
    <property type="project" value="UniProtKB-SubCell"/>
</dbReference>
<dbReference type="eggNOG" id="KOG0347">
    <property type="taxonomic scope" value="Eukaryota"/>
</dbReference>
<feature type="domain" description="DEAD-box RNA helicase Q" evidence="16">
    <location>
        <begin position="130"/>
        <end position="158"/>
    </location>
</feature>
<keyword evidence="8" id="KW-0694">RNA-binding</keyword>
<dbReference type="GO" id="GO:0003724">
    <property type="term" value="F:RNA helicase activity"/>
    <property type="evidence" value="ECO:0007669"/>
    <property type="project" value="UniProtKB-EC"/>
</dbReference>
<dbReference type="InterPro" id="IPR050079">
    <property type="entry name" value="DEAD_box_RNA_helicase"/>
</dbReference>
<evidence type="ECO:0000256" key="1">
    <source>
        <dbReference type="ARBA" id="ARBA00004123"/>
    </source>
</evidence>
<keyword evidence="7 12" id="KW-0067">ATP-binding</keyword>
<dbReference type="KEGG" id="bcom:BAUCODRAFT_29794"/>
<evidence type="ECO:0000259" key="16">
    <source>
        <dbReference type="PROSITE" id="PS51195"/>
    </source>
</evidence>
<name>M2N5Z6_BAUPA</name>
<reference evidence="17 18" key="1">
    <citation type="journal article" date="2012" name="PLoS Pathog.">
        <title>Diverse lifestyles and strategies of plant pathogenesis encoded in the genomes of eighteen Dothideomycetes fungi.</title>
        <authorList>
            <person name="Ohm R.A."/>
            <person name="Feau N."/>
            <person name="Henrissat B."/>
            <person name="Schoch C.L."/>
            <person name="Horwitz B.A."/>
            <person name="Barry K.W."/>
            <person name="Condon B.J."/>
            <person name="Copeland A.C."/>
            <person name="Dhillon B."/>
            <person name="Glaser F."/>
            <person name="Hesse C.N."/>
            <person name="Kosti I."/>
            <person name="LaButti K."/>
            <person name="Lindquist E.A."/>
            <person name="Lucas S."/>
            <person name="Salamov A.A."/>
            <person name="Bradshaw R.E."/>
            <person name="Ciuffetti L."/>
            <person name="Hamelin R.C."/>
            <person name="Kema G.H.J."/>
            <person name="Lawrence C."/>
            <person name="Scott J.A."/>
            <person name="Spatafora J.W."/>
            <person name="Turgeon B.G."/>
            <person name="de Wit P.J.G.M."/>
            <person name="Zhong S."/>
            <person name="Goodwin S.B."/>
            <person name="Grigoriev I.V."/>
        </authorList>
    </citation>
    <scope>NUCLEOTIDE SEQUENCE [LARGE SCALE GENOMIC DNA]</scope>
    <source>
        <strain evidence="17 18">UAMH 10762</strain>
    </source>
</reference>
<gene>
    <name evidence="17" type="ORF">BAUCODRAFT_29794</name>
</gene>
<feature type="domain" description="Helicase ATP-binding" evidence="14">
    <location>
        <begin position="161"/>
        <end position="366"/>
    </location>
</feature>
<dbReference type="SMART" id="SM00487">
    <property type="entry name" value="DEXDc"/>
    <property type="match status" value="1"/>
</dbReference>
<evidence type="ECO:0000256" key="13">
    <source>
        <dbReference type="SAM" id="MobiDB-lite"/>
    </source>
</evidence>
<feature type="domain" description="Helicase C-terminal" evidence="15">
    <location>
        <begin position="417"/>
        <end position="568"/>
    </location>
</feature>
<evidence type="ECO:0000259" key="15">
    <source>
        <dbReference type="PROSITE" id="PS51194"/>
    </source>
</evidence>
<feature type="region of interest" description="Disordered" evidence="13">
    <location>
        <begin position="56"/>
        <end position="106"/>
    </location>
</feature>
<dbReference type="InterPro" id="IPR014014">
    <property type="entry name" value="RNA_helicase_DEAD_Q_motif"/>
</dbReference>
<dbReference type="Pfam" id="PF00270">
    <property type="entry name" value="DEAD"/>
    <property type="match status" value="1"/>
</dbReference>
<evidence type="ECO:0000256" key="9">
    <source>
        <dbReference type="ARBA" id="ARBA00023242"/>
    </source>
</evidence>
<keyword evidence="3" id="KW-0690">Ribosome biogenesis</keyword>
<dbReference type="GO" id="GO:0010467">
    <property type="term" value="P:gene expression"/>
    <property type="evidence" value="ECO:0007669"/>
    <property type="project" value="UniProtKB-ARBA"/>
</dbReference>
<dbReference type="InterPro" id="IPR011545">
    <property type="entry name" value="DEAD/DEAH_box_helicase_dom"/>
</dbReference>
<dbReference type="GO" id="GO:0016787">
    <property type="term" value="F:hydrolase activity"/>
    <property type="evidence" value="ECO:0007669"/>
    <property type="project" value="UniProtKB-KW"/>
</dbReference>
<dbReference type="CDD" id="cd17946">
    <property type="entry name" value="DEADc_DDX24"/>
    <property type="match status" value="1"/>
</dbReference>
<comment type="similarity">
    <text evidence="12">Belongs to the DEAD box helicase family.</text>
</comment>
<dbReference type="InterPro" id="IPR014001">
    <property type="entry name" value="Helicase_ATP-bd"/>
</dbReference>
<feature type="compositionally biased region" description="Acidic residues" evidence="13">
    <location>
        <begin position="73"/>
        <end position="82"/>
    </location>
</feature>
<dbReference type="EC" id="3.6.4.13" evidence="2"/>
<dbReference type="Proteomes" id="UP000011761">
    <property type="component" value="Unassembled WGS sequence"/>
</dbReference>
<dbReference type="PROSITE" id="PS51194">
    <property type="entry name" value="HELICASE_CTER"/>
    <property type="match status" value="1"/>
</dbReference>
<protein>
    <recommendedName>
        <fullName evidence="2">RNA helicase</fullName>
        <ecNumber evidence="2">3.6.4.13</ecNumber>
    </recommendedName>
</protein>
<dbReference type="AlphaFoldDB" id="M2N5Z6"/>
<proteinExistence type="inferred from homology"/>
<evidence type="ECO:0000256" key="6">
    <source>
        <dbReference type="ARBA" id="ARBA00022806"/>
    </source>
</evidence>
<evidence type="ECO:0000256" key="2">
    <source>
        <dbReference type="ARBA" id="ARBA00012552"/>
    </source>
</evidence>
<dbReference type="InterPro" id="IPR001650">
    <property type="entry name" value="Helicase_C-like"/>
</dbReference>
<dbReference type="SUPFAM" id="SSF52540">
    <property type="entry name" value="P-loop containing nucleoside triphosphate hydrolases"/>
    <property type="match status" value="1"/>
</dbReference>
<feature type="region of interest" description="Disordered" evidence="13">
    <location>
        <begin position="625"/>
        <end position="657"/>
    </location>
</feature>
<dbReference type="HOGENOM" id="CLU_003041_13_0_1"/>
<dbReference type="GO" id="GO:0005829">
    <property type="term" value="C:cytosol"/>
    <property type="evidence" value="ECO:0007669"/>
    <property type="project" value="TreeGrafter"/>
</dbReference>
<keyword evidence="4 12" id="KW-0547">Nucleotide-binding</keyword>
<evidence type="ECO:0000256" key="4">
    <source>
        <dbReference type="ARBA" id="ARBA00022741"/>
    </source>
</evidence>
<sequence length="718" mass="78148">MARVIKRKRETAADGLVWKEVKLPDRLENYEGFFGLEEVDDVEVVRDPSSGKLSYVPNDVRKSSVQDARSNGDDEDAWEGWDDTPHHLGNGRKTASKATPSAKRFKPNETSTAALQVLPDVLENSMIDVSAWRPLKLSPDTLASLARLGFSNPTPIQRAAIPEALGGHDVVGKASTGSGKTLAFGIPILERFLELRSKRNNVPSKGRHPLALLLSPTRELAHQLDKHLRALCSSDYFDGPSIATVTGGLSILKQQRLLKTADIVIGTPGRLWEVMSSGQGTLDALSRIQFLIVDEADRLLSEGHYKEVEEILDALYRRHDSEDDEAAVQADAGDSRPARQTLVFSATFDRGLQKKLGGKGQSTGNLLGNKESLAYLLAKLKFREDKPKFIDVDPLKQLATGLKEGLVSCSGTEKDLYLYALLLLHPNARTLVFTNSIDAVRRITPFLQNLNIQALGLHSGMPQKARLRSVERFTQSSNSHKPSASVLVATDVAARGLDIPNVQLVVHYHLPRAADGYVHRSGRTARAGQPGSSIIICGPEEVAGVRRLIAKVHAQSAAATGQSGMEVAKQGYFIRTLDIDRRVVSRLKPRAALAKKLADAVLAKEKEHRADDFFKAAADELGVEYDSEEMEKQGSGRRGRGSGRKAKERKLRELSKSEVGATRSELKGLLSQRVNIGVSERYLTSGGIDVNALLQEQDAGGRGADFLGAVTGLGLDDA</sequence>
<dbReference type="STRING" id="717646.M2N5Z6"/>
<comment type="subcellular location">
    <subcellularLocation>
        <location evidence="1">Nucleus</location>
    </subcellularLocation>
</comment>
<evidence type="ECO:0000256" key="12">
    <source>
        <dbReference type="RuleBase" id="RU000492"/>
    </source>
</evidence>
<evidence type="ECO:0000256" key="5">
    <source>
        <dbReference type="ARBA" id="ARBA00022801"/>
    </source>
</evidence>
<keyword evidence="18" id="KW-1185">Reference proteome</keyword>
<keyword evidence="9" id="KW-0539">Nucleus</keyword>
<evidence type="ECO:0000313" key="17">
    <source>
        <dbReference type="EMBL" id="EMC99448.1"/>
    </source>
</evidence>
<evidence type="ECO:0000256" key="10">
    <source>
        <dbReference type="ARBA" id="ARBA00047984"/>
    </source>
</evidence>
<evidence type="ECO:0000256" key="8">
    <source>
        <dbReference type="ARBA" id="ARBA00022884"/>
    </source>
</evidence>
<dbReference type="PANTHER" id="PTHR47959:SF1">
    <property type="entry name" value="ATP-DEPENDENT RNA HELICASE DBPA"/>
    <property type="match status" value="1"/>
</dbReference>
<evidence type="ECO:0000256" key="11">
    <source>
        <dbReference type="PROSITE-ProRule" id="PRU00552"/>
    </source>
</evidence>
<dbReference type="PROSITE" id="PS51195">
    <property type="entry name" value="Q_MOTIF"/>
    <property type="match status" value="1"/>
</dbReference>
<dbReference type="Gene3D" id="3.40.50.300">
    <property type="entry name" value="P-loop containing nucleotide triphosphate hydrolases"/>
    <property type="match status" value="2"/>
</dbReference>
<feature type="short sequence motif" description="Q motif" evidence="11">
    <location>
        <begin position="130"/>
        <end position="158"/>
    </location>
</feature>
<evidence type="ECO:0000256" key="7">
    <source>
        <dbReference type="ARBA" id="ARBA00022840"/>
    </source>
</evidence>
<dbReference type="InterPro" id="IPR027417">
    <property type="entry name" value="P-loop_NTPase"/>
</dbReference>
<dbReference type="InterPro" id="IPR000629">
    <property type="entry name" value="RNA-helicase_DEAD-box_CS"/>
</dbReference>
<dbReference type="OMA" id="QMIQKAR"/>
<dbReference type="CDD" id="cd18787">
    <property type="entry name" value="SF2_C_DEAD"/>
    <property type="match status" value="1"/>
</dbReference>
<keyword evidence="6 12" id="KW-0347">Helicase</keyword>
<dbReference type="GO" id="GO:0005524">
    <property type="term" value="F:ATP binding"/>
    <property type="evidence" value="ECO:0007669"/>
    <property type="project" value="UniProtKB-KW"/>
</dbReference>
<dbReference type="PANTHER" id="PTHR47959">
    <property type="entry name" value="ATP-DEPENDENT RNA HELICASE RHLE-RELATED"/>
    <property type="match status" value="1"/>
</dbReference>
<dbReference type="GeneID" id="19111013"/>
<comment type="catalytic activity">
    <reaction evidence="10">
        <text>ATP + H2O = ADP + phosphate + H(+)</text>
        <dbReference type="Rhea" id="RHEA:13065"/>
        <dbReference type="ChEBI" id="CHEBI:15377"/>
        <dbReference type="ChEBI" id="CHEBI:15378"/>
        <dbReference type="ChEBI" id="CHEBI:30616"/>
        <dbReference type="ChEBI" id="CHEBI:43474"/>
        <dbReference type="ChEBI" id="CHEBI:456216"/>
        <dbReference type="EC" id="3.6.4.13"/>
    </reaction>
</comment>
<feature type="compositionally biased region" description="Basic residues" evidence="13">
    <location>
        <begin position="635"/>
        <end position="649"/>
    </location>
</feature>
<organism evidence="17 18">
    <name type="scientific">Baudoinia panamericana (strain UAMH 10762)</name>
    <name type="common">Angels' share fungus</name>
    <name type="synonym">Baudoinia compniacensis (strain UAMH 10762)</name>
    <dbReference type="NCBI Taxonomy" id="717646"/>
    <lineage>
        <taxon>Eukaryota</taxon>
        <taxon>Fungi</taxon>
        <taxon>Dikarya</taxon>
        <taxon>Ascomycota</taxon>
        <taxon>Pezizomycotina</taxon>
        <taxon>Dothideomycetes</taxon>
        <taxon>Dothideomycetidae</taxon>
        <taxon>Mycosphaerellales</taxon>
        <taxon>Teratosphaeriaceae</taxon>
        <taxon>Baudoinia</taxon>
    </lineage>
</organism>
<dbReference type="Pfam" id="PF00271">
    <property type="entry name" value="Helicase_C"/>
    <property type="match status" value="1"/>
</dbReference>
<accession>M2N5Z6</accession>
<evidence type="ECO:0000256" key="3">
    <source>
        <dbReference type="ARBA" id="ARBA00022517"/>
    </source>
</evidence>
<evidence type="ECO:0000313" key="18">
    <source>
        <dbReference type="Proteomes" id="UP000011761"/>
    </source>
</evidence>
<evidence type="ECO:0000259" key="14">
    <source>
        <dbReference type="PROSITE" id="PS51192"/>
    </source>
</evidence>
<dbReference type="OrthoDB" id="4310724at2759"/>
<dbReference type="PROSITE" id="PS00039">
    <property type="entry name" value="DEAD_ATP_HELICASE"/>
    <property type="match status" value="1"/>
</dbReference>
<dbReference type="GO" id="GO:0042254">
    <property type="term" value="P:ribosome biogenesis"/>
    <property type="evidence" value="ECO:0007669"/>
    <property type="project" value="UniProtKB-KW"/>
</dbReference>
<dbReference type="SMART" id="SM00490">
    <property type="entry name" value="HELICc"/>
    <property type="match status" value="1"/>
</dbReference>